<name>A0ABS9X0B7_9GAMM</name>
<dbReference type="Proteomes" id="UP001139646">
    <property type="component" value="Unassembled WGS sequence"/>
</dbReference>
<protein>
    <recommendedName>
        <fullName evidence="4">Cytochrome c domain-containing protein</fullName>
    </recommendedName>
</protein>
<feature type="chain" id="PRO_5046269786" description="Cytochrome c domain-containing protein" evidence="1">
    <location>
        <begin position="23"/>
        <end position="74"/>
    </location>
</feature>
<sequence length="74" mass="8268">MKFIKLLLPVVVLIINVFSVQAQHVSDPSLVAKGAKVYSENCGRCHNARPTGRVFEKRMVGCYSAHESKSSYDR</sequence>
<keyword evidence="3" id="KW-1185">Reference proteome</keyword>
<organism evidence="2 3">
    <name type="scientific">Colwellia maritima</name>
    <dbReference type="NCBI Taxonomy" id="2912588"/>
    <lineage>
        <taxon>Bacteria</taxon>
        <taxon>Pseudomonadati</taxon>
        <taxon>Pseudomonadota</taxon>
        <taxon>Gammaproteobacteria</taxon>
        <taxon>Alteromonadales</taxon>
        <taxon>Colwelliaceae</taxon>
        <taxon>Colwellia</taxon>
    </lineage>
</organism>
<evidence type="ECO:0000256" key="1">
    <source>
        <dbReference type="SAM" id="SignalP"/>
    </source>
</evidence>
<dbReference type="SUPFAM" id="SSF46626">
    <property type="entry name" value="Cytochrome c"/>
    <property type="match status" value="1"/>
</dbReference>
<gene>
    <name evidence="2" type="ORF">L3081_10355</name>
</gene>
<comment type="caution">
    <text evidence="2">The sequence shown here is derived from an EMBL/GenBank/DDBJ whole genome shotgun (WGS) entry which is preliminary data.</text>
</comment>
<feature type="signal peptide" evidence="1">
    <location>
        <begin position="1"/>
        <end position="22"/>
    </location>
</feature>
<dbReference type="EMBL" id="JAKKSL010000002">
    <property type="protein sequence ID" value="MCI2283723.1"/>
    <property type="molecule type" value="Genomic_DNA"/>
</dbReference>
<keyword evidence="1" id="KW-0732">Signal</keyword>
<dbReference type="InterPro" id="IPR036909">
    <property type="entry name" value="Cyt_c-like_dom_sf"/>
</dbReference>
<evidence type="ECO:0000313" key="3">
    <source>
        <dbReference type="Proteomes" id="UP001139646"/>
    </source>
</evidence>
<reference evidence="2" key="1">
    <citation type="submission" date="2022-01" db="EMBL/GenBank/DDBJ databases">
        <title>Colwellia maritima, isolated from seawater.</title>
        <authorList>
            <person name="Kristyanto S."/>
            <person name="Jung J."/>
            <person name="Jeon C.O."/>
        </authorList>
    </citation>
    <scope>NUCLEOTIDE SEQUENCE</scope>
    <source>
        <strain evidence="2">MSW7</strain>
    </source>
</reference>
<evidence type="ECO:0000313" key="2">
    <source>
        <dbReference type="EMBL" id="MCI2283723.1"/>
    </source>
</evidence>
<accession>A0ABS9X0B7</accession>
<evidence type="ECO:0008006" key="4">
    <source>
        <dbReference type="Google" id="ProtNLM"/>
    </source>
</evidence>
<proteinExistence type="predicted"/>
<dbReference type="RefSeq" id="WP_242285879.1">
    <property type="nucleotide sequence ID" value="NZ_JAKKSL010000002.1"/>
</dbReference>